<sequence>MNHLNDTVIGDIIVFDLITIKRSDYYVGI</sequence>
<reference evidence="2" key="1">
    <citation type="submission" date="2016-11" db="EMBL/GenBank/DDBJ databases">
        <authorList>
            <person name="Varghese N."/>
            <person name="Submissions S."/>
        </authorList>
    </citation>
    <scope>NUCLEOTIDE SEQUENCE [LARGE SCALE GENOMIC DNA]</scope>
    <source>
        <strain evidence="2">DSM 19055</strain>
    </source>
</reference>
<dbReference type="EMBL" id="FQWT01000010">
    <property type="protein sequence ID" value="SHH95407.1"/>
    <property type="molecule type" value="Genomic_DNA"/>
</dbReference>
<protein>
    <submittedName>
        <fullName evidence="1">Uncharacterized protein</fullName>
    </submittedName>
</protein>
<keyword evidence="2" id="KW-1185">Reference proteome</keyword>
<dbReference type="AlphaFoldDB" id="A0A1M5X6F4"/>
<evidence type="ECO:0000313" key="1">
    <source>
        <dbReference type="EMBL" id="SHH95407.1"/>
    </source>
</evidence>
<dbReference type="STRING" id="421058.SAMN05421866_0001"/>
<proteinExistence type="predicted"/>
<evidence type="ECO:0000313" key="2">
    <source>
        <dbReference type="Proteomes" id="UP000184047"/>
    </source>
</evidence>
<accession>A0A1M5X6F4</accession>
<name>A0A1M5X6F4_9FLAO</name>
<dbReference type="Proteomes" id="UP000184047">
    <property type="component" value="Unassembled WGS sequence"/>
</dbReference>
<gene>
    <name evidence="1" type="ORF">SAMN05421866_0001</name>
</gene>
<organism evidence="1 2">
    <name type="scientific">Chryseobacterium oranimense</name>
    <dbReference type="NCBI Taxonomy" id="421058"/>
    <lineage>
        <taxon>Bacteria</taxon>
        <taxon>Pseudomonadati</taxon>
        <taxon>Bacteroidota</taxon>
        <taxon>Flavobacteriia</taxon>
        <taxon>Flavobacteriales</taxon>
        <taxon>Weeksellaceae</taxon>
        <taxon>Chryseobacterium group</taxon>
        <taxon>Chryseobacterium</taxon>
    </lineage>
</organism>